<dbReference type="EMBL" id="JACASE010000007">
    <property type="protein sequence ID" value="KAF6447716.1"/>
    <property type="molecule type" value="Genomic_DNA"/>
</dbReference>
<accession>A0A7J8FJ76</accession>
<feature type="region of interest" description="Disordered" evidence="1">
    <location>
        <begin position="85"/>
        <end position="129"/>
    </location>
</feature>
<keyword evidence="3" id="KW-1185">Reference proteome</keyword>
<evidence type="ECO:0000313" key="3">
    <source>
        <dbReference type="Proteomes" id="UP000593571"/>
    </source>
</evidence>
<organism evidence="2 3">
    <name type="scientific">Rousettus aegyptiacus</name>
    <name type="common">Egyptian fruit bat</name>
    <name type="synonym">Pteropus aegyptiacus</name>
    <dbReference type="NCBI Taxonomy" id="9407"/>
    <lineage>
        <taxon>Eukaryota</taxon>
        <taxon>Metazoa</taxon>
        <taxon>Chordata</taxon>
        <taxon>Craniata</taxon>
        <taxon>Vertebrata</taxon>
        <taxon>Euteleostomi</taxon>
        <taxon>Mammalia</taxon>
        <taxon>Eutheria</taxon>
        <taxon>Laurasiatheria</taxon>
        <taxon>Chiroptera</taxon>
        <taxon>Yinpterochiroptera</taxon>
        <taxon>Pteropodoidea</taxon>
        <taxon>Pteropodidae</taxon>
        <taxon>Rousettinae</taxon>
        <taxon>Rousettus</taxon>
    </lineage>
</organism>
<gene>
    <name evidence="2" type="ORF">HJG63_012095</name>
</gene>
<evidence type="ECO:0000256" key="1">
    <source>
        <dbReference type="SAM" id="MobiDB-lite"/>
    </source>
</evidence>
<evidence type="ECO:0000313" key="2">
    <source>
        <dbReference type="EMBL" id="KAF6447716.1"/>
    </source>
</evidence>
<reference evidence="2 3" key="1">
    <citation type="journal article" date="2020" name="Nature">
        <title>Six reference-quality genomes reveal evolution of bat adaptations.</title>
        <authorList>
            <person name="Jebb D."/>
            <person name="Huang Z."/>
            <person name="Pippel M."/>
            <person name="Hughes G.M."/>
            <person name="Lavrichenko K."/>
            <person name="Devanna P."/>
            <person name="Winkler S."/>
            <person name="Jermiin L.S."/>
            <person name="Skirmuntt E.C."/>
            <person name="Katzourakis A."/>
            <person name="Burkitt-Gray L."/>
            <person name="Ray D.A."/>
            <person name="Sullivan K.A.M."/>
            <person name="Roscito J.G."/>
            <person name="Kirilenko B.M."/>
            <person name="Davalos L.M."/>
            <person name="Corthals A.P."/>
            <person name="Power M.L."/>
            <person name="Jones G."/>
            <person name="Ransome R.D."/>
            <person name="Dechmann D.K.N."/>
            <person name="Locatelli A.G."/>
            <person name="Puechmaille S.J."/>
            <person name="Fedrigo O."/>
            <person name="Jarvis E.D."/>
            <person name="Hiller M."/>
            <person name="Vernes S.C."/>
            <person name="Myers E.W."/>
            <person name="Teeling E.C."/>
        </authorList>
    </citation>
    <scope>NUCLEOTIDE SEQUENCE [LARGE SCALE GENOMIC DNA]</scope>
    <source>
        <strain evidence="2">MRouAeg1</strain>
        <tissue evidence="2">Muscle</tissue>
    </source>
</reference>
<name>A0A7J8FJ76_ROUAE</name>
<protein>
    <submittedName>
        <fullName evidence="2">Uncharacterized protein</fullName>
    </submittedName>
</protein>
<feature type="compositionally biased region" description="Polar residues" evidence="1">
    <location>
        <begin position="113"/>
        <end position="129"/>
    </location>
</feature>
<comment type="caution">
    <text evidence="2">The sequence shown here is derived from an EMBL/GenBank/DDBJ whole genome shotgun (WGS) entry which is preliminary data.</text>
</comment>
<proteinExistence type="predicted"/>
<dbReference type="Proteomes" id="UP000593571">
    <property type="component" value="Unassembled WGS sequence"/>
</dbReference>
<dbReference type="AlphaFoldDB" id="A0A7J8FJ76"/>
<sequence>MRTVPSGREPRGFRRASLRPKSLEDDLKSWPCLLREECWQVGWWRGVGATLRHEQPRPLTWAPCFRALCCDLSLHLAPQSKGSIGGNCHAPQEPMSPPQTRQQRPRVLPEQTEPASLSSRPASSGETTLPVFNSSPKGCLKGGCLKCLLNLGPGSLLQTWLVRPCRV</sequence>